<dbReference type="AlphaFoldDB" id="A0A0D1ZC14"/>
<evidence type="ECO:0000256" key="1">
    <source>
        <dbReference type="ARBA" id="ARBA00001974"/>
    </source>
</evidence>
<dbReference type="GeneID" id="27323850"/>
<dbReference type="RefSeq" id="XP_016223043.1">
    <property type="nucleotide sequence ID" value="XM_016370750.1"/>
</dbReference>
<sequence length="623" mass="69540">MAGVPEINDHAIGTTEVRVPLAREPPTDKQPFTDRPIKVIIVGGGISGISAAVLLPRKVRNLSYTLYDRNDRVGGTWAENTYPGVRCDVPSHVYQLTFEPNPNWSEYYSKGSEIQQYYDNVVEKYGAKPHIKLSHEVLSARWLSDEFQWELQVKDLSTNTVFIDRADALIAAPGRVNQAKYPDIPGLDKFKGDIVHTSKWDHSIQLENKRVAVIGNGASGQQILPTILPQVAHIDHYVRGKTYVSPTFRQGLLQASVDIPGGHIYSADEIREFNENPAALLSYRKNLDKLHYGAVNNRFAELGSEDNFKLRESLLKTMLERLNGDTEWLARLTPDYGPGCKRLTPAPGYLEAIIGPKVEFVDIPIVQATATGLVTADGTARDVDVIILATGFRDGFYPRFPTIIKNGDDLSQVWQPGQKIGFPENYLGIAAPHAPNYFFVLQAQGNAFGGSVPYQTEISATYIARLLRKLQRDGYRALYPTEAATRDFTVVVDKYFEKSVVNDKCRSYFKLEDKPGKSKNVIGYPGTTRQRVEILAEPRWEDFIFEGDDGTVISAEVGSPSTEGSGPSPNRFTRIWGRGRSVLDDENNLDAVTYHLAEIGKVNLRTLHEDPWQATETDPLSRL</sequence>
<dbReference type="Gene3D" id="3.50.50.60">
    <property type="entry name" value="FAD/NAD(P)-binding domain"/>
    <property type="match status" value="2"/>
</dbReference>
<evidence type="ECO:0000313" key="4">
    <source>
        <dbReference type="Proteomes" id="UP000054302"/>
    </source>
</evidence>
<dbReference type="SUPFAM" id="SSF51905">
    <property type="entry name" value="FAD/NAD(P)-binding domain"/>
    <property type="match status" value="3"/>
</dbReference>
<dbReference type="Proteomes" id="UP000054302">
    <property type="component" value="Unassembled WGS sequence"/>
</dbReference>
<dbReference type="HOGENOM" id="CLU_006937_6_1_1"/>
<dbReference type="PANTHER" id="PTHR42877:SF6">
    <property type="entry name" value="MONOOXYGENASE, PUTATIVE (AFU_ORTHOLOGUE AFUA_3G15050)-RELATED"/>
    <property type="match status" value="1"/>
</dbReference>
<keyword evidence="4" id="KW-1185">Reference proteome</keyword>
<comment type="similarity">
    <text evidence="2">Belongs to the FAD-binding monooxygenase family.</text>
</comment>
<gene>
    <name evidence="3" type="ORF">PV10_06005</name>
</gene>
<dbReference type="OrthoDB" id="74360at2759"/>
<dbReference type="OMA" id="GWHAMVE"/>
<comment type="cofactor">
    <cofactor evidence="1">
        <name>FAD</name>
        <dbReference type="ChEBI" id="CHEBI:57692"/>
    </cofactor>
</comment>
<dbReference type="InterPro" id="IPR051209">
    <property type="entry name" value="FAD-bind_Monooxygenase_sf"/>
</dbReference>
<dbReference type="VEuPathDB" id="FungiDB:PV10_06005"/>
<dbReference type="InterPro" id="IPR036188">
    <property type="entry name" value="FAD/NAD-bd_sf"/>
</dbReference>
<evidence type="ECO:0008006" key="5">
    <source>
        <dbReference type="Google" id="ProtNLM"/>
    </source>
</evidence>
<proteinExistence type="inferred from homology"/>
<dbReference type="PANTHER" id="PTHR42877">
    <property type="entry name" value="L-ORNITHINE N(5)-MONOOXYGENASE-RELATED"/>
    <property type="match status" value="1"/>
</dbReference>
<dbReference type="Pfam" id="PF13450">
    <property type="entry name" value="NAD_binding_8"/>
    <property type="match status" value="1"/>
</dbReference>
<reference evidence="3 4" key="1">
    <citation type="submission" date="2015-01" db="EMBL/GenBank/DDBJ databases">
        <title>The Genome Sequence of Exophiala mesophila CBS40295.</title>
        <authorList>
            <consortium name="The Broad Institute Genomics Platform"/>
            <person name="Cuomo C."/>
            <person name="de Hoog S."/>
            <person name="Gorbushina A."/>
            <person name="Stielow B."/>
            <person name="Teixiera M."/>
            <person name="Abouelleil A."/>
            <person name="Chapman S.B."/>
            <person name="Priest M."/>
            <person name="Young S.K."/>
            <person name="Wortman J."/>
            <person name="Nusbaum C."/>
            <person name="Birren B."/>
        </authorList>
    </citation>
    <scope>NUCLEOTIDE SEQUENCE [LARGE SCALE GENOMIC DNA]</scope>
    <source>
        <strain evidence="3 4">CBS 40295</strain>
    </source>
</reference>
<evidence type="ECO:0000313" key="3">
    <source>
        <dbReference type="EMBL" id="KIV91469.1"/>
    </source>
</evidence>
<organism evidence="3 4">
    <name type="scientific">Exophiala mesophila</name>
    <name type="common">Black yeast-like fungus</name>
    <dbReference type="NCBI Taxonomy" id="212818"/>
    <lineage>
        <taxon>Eukaryota</taxon>
        <taxon>Fungi</taxon>
        <taxon>Dikarya</taxon>
        <taxon>Ascomycota</taxon>
        <taxon>Pezizomycotina</taxon>
        <taxon>Eurotiomycetes</taxon>
        <taxon>Chaetothyriomycetidae</taxon>
        <taxon>Chaetothyriales</taxon>
        <taxon>Herpotrichiellaceae</taxon>
        <taxon>Exophiala</taxon>
    </lineage>
</organism>
<evidence type="ECO:0000256" key="2">
    <source>
        <dbReference type="ARBA" id="ARBA00010139"/>
    </source>
</evidence>
<name>A0A0D1ZC14_EXOME</name>
<accession>A0A0D1ZC14</accession>
<protein>
    <recommendedName>
        <fullName evidence="5">L-ornithine N(5)-oxygenase</fullName>
    </recommendedName>
</protein>
<dbReference type="EMBL" id="KN847523">
    <property type="protein sequence ID" value="KIV91469.1"/>
    <property type="molecule type" value="Genomic_DNA"/>
</dbReference>